<feature type="domain" description="PAC" evidence="17">
    <location>
        <begin position="222"/>
        <end position="273"/>
    </location>
</feature>
<evidence type="ECO:0000259" key="17">
    <source>
        <dbReference type="PROSITE" id="PS50113"/>
    </source>
</evidence>
<evidence type="ECO:0000256" key="2">
    <source>
        <dbReference type="ARBA" id="ARBA00004651"/>
    </source>
</evidence>
<dbReference type="Pfam" id="PF00072">
    <property type="entry name" value="Response_reg"/>
    <property type="match status" value="2"/>
</dbReference>
<dbReference type="Gene3D" id="1.20.120.160">
    <property type="entry name" value="HPT domain"/>
    <property type="match status" value="1"/>
</dbReference>
<dbReference type="InterPro" id="IPR036097">
    <property type="entry name" value="HisK_dim/P_sf"/>
</dbReference>
<dbReference type="InterPro" id="IPR013656">
    <property type="entry name" value="PAS_4"/>
</dbReference>
<protein>
    <recommendedName>
        <fullName evidence="3">histidine kinase</fullName>
        <ecNumber evidence="3">2.7.13.3</ecNumber>
    </recommendedName>
</protein>
<name>A0ABW5CZ27_9BACT</name>
<evidence type="ECO:0000256" key="10">
    <source>
        <dbReference type="ARBA" id="ARBA00023012"/>
    </source>
</evidence>
<dbReference type="InterPro" id="IPR003594">
    <property type="entry name" value="HATPase_dom"/>
</dbReference>
<feature type="domain" description="Response regulatory" evidence="15">
    <location>
        <begin position="536"/>
        <end position="653"/>
    </location>
</feature>
<dbReference type="Pfam" id="PF08448">
    <property type="entry name" value="PAS_4"/>
    <property type="match status" value="1"/>
</dbReference>
<keyword evidence="10" id="KW-0902">Two-component regulatory system</keyword>
<dbReference type="InterPro" id="IPR003661">
    <property type="entry name" value="HisK_dim/P_dom"/>
</dbReference>
<dbReference type="Proteomes" id="UP001597374">
    <property type="component" value="Unassembled WGS sequence"/>
</dbReference>
<proteinExistence type="predicted"/>
<dbReference type="PROSITE" id="PS50112">
    <property type="entry name" value="PAS"/>
    <property type="match status" value="1"/>
</dbReference>
<evidence type="ECO:0000313" key="19">
    <source>
        <dbReference type="Proteomes" id="UP001597374"/>
    </source>
</evidence>
<dbReference type="SUPFAM" id="SSF55785">
    <property type="entry name" value="PYP-like sensor domain (PAS domain)"/>
    <property type="match status" value="1"/>
</dbReference>
<dbReference type="CDD" id="cd00130">
    <property type="entry name" value="PAS"/>
    <property type="match status" value="1"/>
</dbReference>
<feature type="domain" description="Histidine kinase" evidence="14">
    <location>
        <begin position="291"/>
        <end position="512"/>
    </location>
</feature>
<keyword evidence="5 12" id="KW-0597">Phosphoprotein</keyword>
<dbReference type="Gene3D" id="3.40.50.2300">
    <property type="match status" value="2"/>
</dbReference>
<dbReference type="SMART" id="SM00448">
    <property type="entry name" value="REC"/>
    <property type="match status" value="2"/>
</dbReference>
<evidence type="ECO:0000259" key="15">
    <source>
        <dbReference type="PROSITE" id="PS50110"/>
    </source>
</evidence>
<dbReference type="InterPro" id="IPR001789">
    <property type="entry name" value="Sig_transdc_resp-reg_receiver"/>
</dbReference>
<keyword evidence="8" id="KW-0067">ATP-binding</keyword>
<dbReference type="InterPro" id="IPR036890">
    <property type="entry name" value="HATPase_C_sf"/>
</dbReference>
<dbReference type="EMBL" id="JBHUIM010000002">
    <property type="protein sequence ID" value="MFD2247666.1"/>
    <property type="molecule type" value="Genomic_DNA"/>
</dbReference>
<feature type="coiled-coil region" evidence="13">
    <location>
        <begin position="132"/>
        <end position="166"/>
    </location>
</feature>
<evidence type="ECO:0000256" key="5">
    <source>
        <dbReference type="ARBA" id="ARBA00022553"/>
    </source>
</evidence>
<dbReference type="Pfam" id="PF02518">
    <property type="entry name" value="HATPase_c"/>
    <property type="match status" value="1"/>
</dbReference>
<comment type="subcellular location">
    <subcellularLocation>
        <location evidence="2">Cell membrane</location>
        <topology evidence="2">Multi-pass membrane protein</topology>
    </subcellularLocation>
</comment>
<dbReference type="InterPro" id="IPR000700">
    <property type="entry name" value="PAS-assoc_C"/>
</dbReference>
<evidence type="ECO:0000256" key="8">
    <source>
        <dbReference type="ARBA" id="ARBA00022840"/>
    </source>
</evidence>
<evidence type="ECO:0000256" key="12">
    <source>
        <dbReference type="PROSITE-ProRule" id="PRU00169"/>
    </source>
</evidence>
<dbReference type="InterPro" id="IPR000014">
    <property type="entry name" value="PAS"/>
</dbReference>
<feature type="domain" description="Response regulatory" evidence="15">
    <location>
        <begin position="20"/>
        <end position="136"/>
    </location>
</feature>
<evidence type="ECO:0000256" key="3">
    <source>
        <dbReference type="ARBA" id="ARBA00012438"/>
    </source>
</evidence>
<dbReference type="PROSITE" id="PS50113">
    <property type="entry name" value="PAC"/>
    <property type="match status" value="1"/>
</dbReference>
<dbReference type="InterPro" id="IPR011006">
    <property type="entry name" value="CheY-like_superfamily"/>
</dbReference>
<keyword evidence="9" id="KW-1133">Transmembrane helix</keyword>
<gene>
    <name evidence="18" type="ORF">ACFSKP_15480</name>
</gene>
<feature type="modified residue" description="4-aspartylphosphate" evidence="12">
    <location>
        <position position="585"/>
    </location>
</feature>
<dbReference type="SUPFAM" id="SSF47384">
    <property type="entry name" value="Homodimeric domain of signal transducing histidine kinase"/>
    <property type="match status" value="1"/>
</dbReference>
<dbReference type="SMART" id="SM00387">
    <property type="entry name" value="HATPase_c"/>
    <property type="match status" value="1"/>
</dbReference>
<keyword evidence="19" id="KW-1185">Reference proteome</keyword>
<dbReference type="EC" id="2.7.13.3" evidence="3"/>
<organism evidence="18 19">
    <name type="scientific">Pontibacter ruber</name>
    <dbReference type="NCBI Taxonomy" id="1343895"/>
    <lineage>
        <taxon>Bacteria</taxon>
        <taxon>Pseudomonadati</taxon>
        <taxon>Bacteroidota</taxon>
        <taxon>Cytophagia</taxon>
        <taxon>Cytophagales</taxon>
        <taxon>Hymenobacteraceae</taxon>
        <taxon>Pontibacter</taxon>
    </lineage>
</organism>
<dbReference type="SMART" id="SM00091">
    <property type="entry name" value="PAS"/>
    <property type="match status" value="1"/>
</dbReference>
<dbReference type="InterPro" id="IPR035965">
    <property type="entry name" value="PAS-like_dom_sf"/>
</dbReference>
<accession>A0ABW5CZ27</accession>
<dbReference type="CDD" id="cd00156">
    <property type="entry name" value="REC"/>
    <property type="match status" value="1"/>
</dbReference>
<dbReference type="InterPro" id="IPR036641">
    <property type="entry name" value="HPT_dom_sf"/>
</dbReference>
<dbReference type="RefSeq" id="WP_250430714.1">
    <property type="nucleotide sequence ID" value="NZ_JALPRR010000003.1"/>
</dbReference>
<evidence type="ECO:0000256" key="13">
    <source>
        <dbReference type="SAM" id="Coils"/>
    </source>
</evidence>
<dbReference type="CDD" id="cd16922">
    <property type="entry name" value="HATPase_EvgS-ArcB-TorS-like"/>
    <property type="match status" value="1"/>
</dbReference>
<evidence type="ECO:0000256" key="7">
    <source>
        <dbReference type="ARBA" id="ARBA00022741"/>
    </source>
</evidence>
<feature type="modified residue" description="4-aspartylphosphate" evidence="12">
    <location>
        <position position="71"/>
    </location>
</feature>
<dbReference type="SUPFAM" id="SSF55874">
    <property type="entry name" value="ATPase domain of HSP90 chaperone/DNA topoisomerase II/histidine kinase"/>
    <property type="match status" value="1"/>
</dbReference>
<keyword evidence="13" id="KW-0175">Coiled coil</keyword>
<dbReference type="NCBIfam" id="TIGR00229">
    <property type="entry name" value="sensory_box"/>
    <property type="match status" value="1"/>
</dbReference>
<keyword evidence="4" id="KW-1003">Cell membrane</keyword>
<feature type="domain" description="PAS" evidence="16">
    <location>
        <begin position="156"/>
        <end position="207"/>
    </location>
</feature>
<dbReference type="SMART" id="SM00388">
    <property type="entry name" value="HisKA"/>
    <property type="match status" value="1"/>
</dbReference>
<keyword evidence="7" id="KW-0547">Nucleotide-binding</keyword>
<dbReference type="PANTHER" id="PTHR45339">
    <property type="entry name" value="HYBRID SIGNAL TRANSDUCTION HISTIDINE KINASE J"/>
    <property type="match status" value="1"/>
</dbReference>
<evidence type="ECO:0000259" key="16">
    <source>
        <dbReference type="PROSITE" id="PS50112"/>
    </source>
</evidence>
<evidence type="ECO:0000256" key="4">
    <source>
        <dbReference type="ARBA" id="ARBA00022475"/>
    </source>
</evidence>
<evidence type="ECO:0000256" key="9">
    <source>
        <dbReference type="ARBA" id="ARBA00022989"/>
    </source>
</evidence>
<dbReference type="PROSITE" id="PS50109">
    <property type="entry name" value="HIS_KIN"/>
    <property type="match status" value="1"/>
</dbReference>
<dbReference type="Gene3D" id="1.10.287.130">
    <property type="match status" value="1"/>
</dbReference>
<reference evidence="19" key="1">
    <citation type="journal article" date="2019" name="Int. J. Syst. Evol. Microbiol.">
        <title>The Global Catalogue of Microorganisms (GCM) 10K type strain sequencing project: providing services to taxonomists for standard genome sequencing and annotation.</title>
        <authorList>
            <consortium name="The Broad Institute Genomics Platform"/>
            <consortium name="The Broad Institute Genome Sequencing Center for Infectious Disease"/>
            <person name="Wu L."/>
            <person name="Ma J."/>
        </authorList>
    </citation>
    <scope>NUCLEOTIDE SEQUENCE [LARGE SCALE GENOMIC DNA]</scope>
    <source>
        <strain evidence="19">CGMCC 4.1782</strain>
    </source>
</reference>
<comment type="caution">
    <text evidence="18">The sequence shown here is derived from an EMBL/GenBank/DDBJ whole genome shotgun (WGS) entry which is preliminary data.</text>
</comment>
<keyword evidence="11" id="KW-0472">Membrane</keyword>
<dbReference type="Gene3D" id="3.30.450.20">
    <property type="entry name" value="PAS domain"/>
    <property type="match status" value="1"/>
</dbReference>
<evidence type="ECO:0000256" key="1">
    <source>
        <dbReference type="ARBA" id="ARBA00000085"/>
    </source>
</evidence>
<dbReference type="InterPro" id="IPR004358">
    <property type="entry name" value="Sig_transdc_His_kin-like_C"/>
</dbReference>
<comment type="catalytic activity">
    <reaction evidence="1">
        <text>ATP + protein L-histidine = ADP + protein N-phospho-L-histidine.</text>
        <dbReference type="EC" id="2.7.13.3"/>
    </reaction>
</comment>
<dbReference type="CDD" id="cd00082">
    <property type="entry name" value="HisKA"/>
    <property type="match status" value="1"/>
</dbReference>
<evidence type="ECO:0000256" key="11">
    <source>
        <dbReference type="ARBA" id="ARBA00023136"/>
    </source>
</evidence>
<keyword evidence="6" id="KW-0812">Transmembrane</keyword>
<evidence type="ECO:0000259" key="14">
    <source>
        <dbReference type="PROSITE" id="PS50109"/>
    </source>
</evidence>
<dbReference type="SUPFAM" id="SSF47226">
    <property type="entry name" value="Histidine-containing phosphotransfer domain, HPT domain"/>
    <property type="match status" value="1"/>
</dbReference>
<dbReference type="PROSITE" id="PS50110">
    <property type="entry name" value="RESPONSE_REGULATORY"/>
    <property type="match status" value="2"/>
</dbReference>
<dbReference type="PANTHER" id="PTHR45339:SF1">
    <property type="entry name" value="HYBRID SIGNAL TRANSDUCTION HISTIDINE KINASE J"/>
    <property type="match status" value="1"/>
</dbReference>
<sequence>MKLTTQTYPAFGFIPADRLHLLIIDGDEADQMALQRSLLSSGLQTSVHAATTAAEGLQLVQQQAYDCIFIDIQLPDMDGLELLQQFRAKGVQAPILVVTSHGDESTASRAFELGAADYIPKSLLTPAGVALSLRTTIRLHKAEQQRRQAEEQLRATQYQLEFVVENSPIALWSTDHNGIITFANGMAYELVGIDNRSIVGKSFFDLFERFPRTMARLRRAMAGETLQSVDELNGFFFKAHYIPVRDEQQRVIGVTGYVFDITDRVSNERELTQAKELAEQSVRVKEQFLANISHEIRTPMNGIIGLASLLQKTTLNPEQRKYLKAIQTSSNNLMVIINDLLDFSKIAAQKFTFEEVAFQVRELMQDTIDLMEAKAEENHNVLLSMVSQQVPGSLVGDPVRLRQVLLNLMGNAIKFTENGQVKLTAQLLSESESDVLLEFTVEDTGIGIPAEKLQAIFESFSQGSNDTTRKYGGTGLGLTISKSIVEMQGGAISVKSQPMVGSVFTFTLPFKKQAVTLAPPLAAQMPEPMQTSTGLKVLLAEDNEINQLLINQVVSEWGFHIDTVDNGLEAVEKVLSQRYDLVLMDMQMPLMDGYEAIGRIRSSGTAQALVPVIALTAHASRGEIEKCLASGANAYISKPFDPDELLQTITDLTQGASRKEPDQYASINTDSLESMAGGNTEFLKEIVTMYLTTIPEGIQRLSKLAAAGQAQEFRESLLEFQESISIIEPKPLSSILEAMLPTLHQQDFDQLQQLMQQATIQSEHICLLLKQQFTATNND</sequence>
<dbReference type="PRINTS" id="PR00344">
    <property type="entry name" value="BCTRLSENSOR"/>
</dbReference>
<dbReference type="CDD" id="cd17546">
    <property type="entry name" value="REC_hyHK_CKI1_RcsC-like"/>
    <property type="match status" value="1"/>
</dbReference>
<evidence type="ECO:0000313" key="18">
    <source>
        <dbReference type="EMBL" id="MFD2247666.1"/>
    </source>
</evidence>
<dbReference type="SUPFAM" id="SSF52172">
    <property type="entry name" value="CheY-like"/>
    <property type="match status" value="2"/>
</dbReference>
<dbReference type="Gene3D" id="3.30.565.10">
    <property type="entry name" value="Histidine kinase-like ATPase, C-terminal domain"/>
    <property type="match status" value="1"/>
</dbReference>
<dbReference type="InterPro" id="IPR005467">
    <property type="entry name" value="His_kinase_dom"/>
</dbReference>
<dbReference type="Pfam" id="PF00512">
    <property type="entry name" value="HisKA"/>
    <property type="match status" value="1"/>
</dbReference>
<evidence type="ECO:0000256" key="6">
    <source>
        <dbReference type="ARBA" id="ARBA00022692"/>
    </source>
</evidence>